<keyword evidence="4" id="KW-1185">Reference proteome</keyword>
<comment type="caution">
    <text evidence="3">The sequence shown here is derived from an EMBL/GenBank/DDBJ whole genome shotgun (WGS) entry which is preliminary data.</text>
</comment>
<dbReference type="EMBL" id="CAIIXF020000003">
    <property type="protein sequence ID" value="CAH1779416.1"/>
    <property type="molecule type" value="Genomic_DNA"/>
</dbReference>
<proteinExistence type="predicted"/>
<organism evidence="3 4">
    <name type="scientific">Owenia fusiformis</name>
    <name type="common">Polychaete worm</name>
    <dbReference type="NCBI Taxonomy" id="6347"/>
    <lineage>
        <taxon>Eukaryota</taxon>
        <taxon>Metazoa</taxon>
        <taxon>Spiralia</taxon>
        <taxon>Lophotrochozoa</taxon>
        <taxon>Annelida</taxon>
        <taxon>Polychaeta</taxon>
        <taxon>Sedentaria</taxon>
        <taxon>Canalipalpata</taxon>
        <taxon>Sabellida</taxon>
        <taxon>Oweniida</taxon>
        <taxon>Oweniidae</taxon>
        <taxon>Owenia</taxon>
    </lineage>
</organism>
<evidence type="ECO:0000256" key="2">
    <source>
        <dbReference type="SAM" id="Phobius"/>
    </source>
</evidence>
<keyword evidence="2" id="KW-0472">Membrane</keyword>
<feature type="compositionally biased region" description="Basic and acidic residues" evidence="1">
    <location>
        <begin position="57"/>
        <end position="70"/>
    </location>
</feature>
<keyword evidence="2" id="KW-0812">Transmembrane</keyword>
<gene>
    <name evidence="3" type="ORF">OFUS_LOCUS6227</name>
</gene>
<evidence type="ECO:0000313" key="3">
    <source>
        <dbReference type="EMBL" id="CAH1779416.1"/>
    </source>
</evidence>
<sequence>GYKIVFDDFDNHCLVRVATETMASPRYLFAVVTILAVLLACAKSQEYHGAEYPGANVRDDTSSDVRDTRSKLTDANPETFVCRVEDTKEWGRRRRASPMMRSLMRRAR</sequence>
<keyword evidence="2" id="KW-1133">Transmembrane helix</keyword>
<name>A0A8S4NFT7_OWEFU</name>
<feature type="transmembrane region" description="Helical" evidence="2">
    <location>
        <begin position="24"/>
        <end position="42"/>
    </location>
</feature>
<reference evidence="3" key="1">
    <citation type="submission" date="2022-03" db="EMBL/GenBank/DDBJ databases">
        <authorList>
            <person name="Martin C."/>
        </authorList>
    </citation>
    <scope>NUCLEOTIDE SEQUENCE</scope>
</reference>
<protein>
    <submittedName>
        <fullName evidence="3">Uncharacterized protein</fullName>
    </submittedName>
</protein>
<evidence type="ECO:0000256" key="1">
    <source>
        <dbReference type="SAM" id="MobiDB-lite"/>
    </source>
</evidence>
<feature type="region of interest" description="Disordered" evidence="1">
    <location>
        <begin position="51"/>
        <end position="70"/>
    </location>
</feature>
<dbReference type="Proteomes" id="UP000749559">
    <property type="component" value="Unassembled WGS sequence"/>
</dbReference>
<feature type="non-terminal residue" evidence="3">
    <location>
        <position position="1"/>
    </location>
</feature>
<dbReference type="AlphaFoldDB" id="A0A8S4NFT7"/>
<evidence type="ECO:0000313" key="4">
    <source>
        <dbReference type="Proteomes" id="UP000749559"/>
    </source>
</evidence>
<accession>A0A8S4NFT7</accession>